<feature type="compositionally biased region" description="Low complexity" evidence="2">
    <location>
        <begin position="139"/>
        <end position="150"/>
    </location>
</feature>
<comment type="similarity">
    <text evidence="1">Belongs to the complex I LYR family.</text>
</comment>
<feature type="region of interest" description="Disordered" evidence="2">
    <location>
        <begin position="552"/>
        <end position="635"/>
    </location>
</feature>
<evidence type="ECO:0000259" key="3">
    <source>
        <dbReference type="Pfam" id="PF05347"/>
    </source>
</evidence>
<feature type="compositionally biased region" description="Basic and acidic residues" evidence="2">
    <location>
        <begin position="609"/>
        <end position="635"/>
    </location>
</feature>
<dbReference type="Proteomes" id="UP000305064">
    <property type="component" value="Unassembled WGS sequence"/>
</dbReference>
<comment type="caution">
    <text evidence="4">The sequence shown here is derived from an EMBL/GenBank/DDBJ whole genome shotgun (WGS) entry which is preliminary data.</text>
</comment>
<evidence type="ECO:0000313" key="5">
    <source>
        <dbReference type="Proteomes" id="UP000305064"/>
    </source>
</evidence>
<feature type="region of interest" description="Disordered" evidence="2">
    <location>
        <begin position="118"/>
        <end position="154"/>
    </location>
</feature>
<dbReference type="InterPro" id="IPR051522">
    <property type="entry name" value="ISC_assembly_LYR"/>
</dbReference>
<sequence length="635" mass="69274">MSSSANQVRSLYRKLLRQGNQFAAYNFREYAVRRTKDAFRQHVAESDSSKIQELLSRGNTELQMLKRQTVVSQFFQLDRLVVEGGKTGKQTGNKGDIVRQTEHGCCHLTAAAIDTEYAEESPDAEPPENVHQSRRRAFRAGGRSNRSGRSQADHDVFEGLPVRQWHQSESIVGLPPPTEVAQTGDNAWPELPMPRDSAQLAPWTQQLLREARRPRLAKRPQEPTEDDKPEEEDENEAVQTGWQSKKWSQVPSHLEKPEREFLAKRRKGLPSLHTQIALQAANAAASSAPTRRTKVMKSDADGNTTVYEVLVPEGQTVEGEVVDDTVMADAAPVQAAPGTVIEGVGIANAEGVIVATDLLQQQQQPMRRKPIPPRRIRKGGPGRGKKKVMFNPDDGHNAAATSTPGGGVSVATPSTLNANTDDSAMDIDSTPKPDANDNDDNDNDNEEGDEEDGEEGEEGDEDDDREDGELSDGEDPQVTEQEPVSGLEETVSAPANVEIEVEADEPTVAAVEEAQDEPTVSVVEEAQEVAQELVGEAQEVTEAPVEITEEPATIATEEEADEQPVAVTSSEVKEAEIAEASEPQEEALTKKLDNDTKAGSERSEEDAIEKDTTMKDSPEKDTTMEDAPDKGTDDS</sequence>
<organism evidence="4 5">
    <name type="scientific">Aureobasidium pullulans</name>
    <name type="common">Black yeast</name>
    <name type="synonym">Pullularia pullulans</name>
    <dbReference type="NCBI Taxonomy" id="5580"/>
    <lineage>
        <taxon>Eukaryota</taxon>
        <taxon>Fungi</taxon>
        <taxon>Dikarya</taxon>
        <taxon>Ascomycota</taxon>
        <taxon>Pezizomycotina</taxon>
        <taxon>Dothideomycetes</taxon>
        <taxon>Dothideomycetidae</taxon>
        <taxon>Dothideales</taxon>
        <taxon>Saccotheciaceae</taxon>
        <taxon>Aureobasidium</taxon>
    </lineage>
</organism>
<evidence type="ECO:0000256" key="2">
    <source>
        <dbReference type="SAM" id="MobiDB-lite"/>
    </source>
</evidence>
<feature type="region of interest" description="Disordered" evidence="2">
    <location>
        <begin position="360"/>
        <end position="495"/>
    </location>
</feature>
<evidence type="ECO:0000313" key="4">
    <source>
        <dbReference type="EMBL" id="THY73495.1"/>
    </source>
</evidence>
<feature type="region of interest" description="Disordered" evidence="2">
    <location>
        <begin position="210"/>
        <end position="256"/>
    </location>
</feature>
<dbReference type="PANTHER" id="PTHR13166:SF7">
    <property type="entry name" value="LYR MOTIF-CONTAINING PROTEIN 4"/>
    <property type="match status" value="1"/>
</dbReference>
<dbReference type="GO" id="GO:1990221">
    <property type="term" value="C:L-cysteine desulfurase complex"/>
    <property type="evidence" value="ECO:0007669"/>
    <property type="project" value="TreeGrafter"/>
</dbReference>
<proteinExistence type="inferred from homology"/>
<dbReference type="InterPro" id="IPR045297">
    <property type="entry name" value="Complex1_LYR_LYRM4"/>
</dbReference>
<name>A0AB38LV34_AURPU</name>
<gene>
    <name evidence="4" type="ORF">D6C94_05755</name>
</gene>
<feature type="compositionally biased region" description="Polar residues" evidence="2">
    <location>
        <begin position="237"/>
        <end position="251"/>
    </location>
</feature>
<feature type="region of interest" description="Disordered" evidence="2">
    <location>
        <begin position="170"/>
        <end position="195"/>
    </location>
</feature>
<dbReference type="CDD" id="cd20264">
    <property type="entry name" value="Complex1_LYR_LYRM4"/>
    <property type="match status" value="1"/>
</dbReference>
<dbReference type="GO" id="GO:0005739">
    <property type="term" value="C:mitochondrion"/>
    <property type="evidence" value="ECO:0007669"/>
    <property type="project" value="TreeGrafter"/>
</dbReference>
<protein>
    <recommendedName>
        <fullName evidence="3">Complex 1 LYR protein domain-containing protein</fullName>
    </recommendedName>
</protein>
<feature type="compositionally biased region" description="Acidic residues" evidence="2">
    <location>
        <begin position="436"/>
        <end position="477"/>
    </location>
</feature>
<feature type="compositionally biased region" description="Basic and acidic residues" evidence="2">
    <location>
        <begin position="587"/>
        <end position="602"/>
    </location>
</feature>
<dbReference type="GO" id="GO:0016226">
    <property type="term" value="P:iron-sulfur cluster assembly"/>
    <property type="evidence" value="ECO:0007669"/>
    <property type="project" value="InterPro"/>
</dbReference>
<dbReference type="EMBL" id="QZBJ01000036">
    <property type="protein sequence ID" value="THY73495.1"/>
    <property type="molecule type" value="Genomic_DNA"/>
</dbReference>
<feature type="domain" description="Complex 1 LYR protein" evidence="3">
    <location>
        <begin position="7"/>
        <end position="64"/>
    </location>
</feature>
<dbReference type="Pfam" id="PF05347">
    <property type="entry name" value="Complex1_LYR"/>
    <property type="match status" value="1"/>
</dbReference>
<dbReference type="InterPro" id="IPR008011">
    <property type="entry name" value="Complex1_LYR_dom"/>
</dbReference>
<dbReference type="PANTHER" id="PTHR13166">
    <property type="entry name" value="PROTEIN C6ORF149"/>
    <property type="match status" value="1"/>
</dbReference>
<feature type="compositionally biased region" description="Acidic residues" evidence="2">
    <location>
        <begin position="223"/>
        <end position="236"/>
    </location>
</feature>
<evidence type="ECO:0000256" key="1">
    <source>
        <dbReference type="ARBA" id="ARBA00009508"/>
    </source>
</evidence>
<accession>A0AB38LV34</accession>
<reference evidence="4 5" key="1">
    <citation type="submission" date="2018-10" db="EMBL/GenBank/DDBJ databases">
        <title>Fifty Aureobasidium pullulans genomes reveal a recombining polyextremotolerant generalist.</title>
        <authorList>
            <person name="Gostincar C."/>
            <person name="Turk M."/>
            <person name="Zajc J."/>
            <person name="Gunde-Cimerman N."/>
        </authorList>
    </citation>
    <scope>NUCLEOTIDE SEQUENCE [LARGE SCALE GENOMIC DNA]</scope>
    <source>
        <strain evidence="4 5">EXF-4256</strain>
    </source>
</reference>
<feature type="compositionally biased region" description="Basic residues" evidence="2">
    <location>
        <begin position="366"/>
        <end position="388"/>
    </location>
</feature>
<dbReference type="AlphaFoldDB" id="A0AB38LV34"/>
<feature type="compositionally biased region" description="Polar residues" evidence="2">
    <location>
        <begin position="411"/>
        <end position="422"/>
    </location>
</feature>